<feature type="coiled-coil region" evidence="1">
    <location>
        <begin position="72"/>
        <end position="99"/>
    </location>
</feature>
<dbReference type="Proteomes" id="UP001162164">
    <property type="component" value="Unassembled WGS sequence"/>
</dbReference>
<comment type="caution">
    <text evidence="2">The sequence shown here is derived from an EMBL/GenBank/DDBJ whole genome shotgun (WGS) entry which is preliminary data.</text>
</comment>
<evidence type="ECO:0000313" key="2">
    <source>
        <dbReference type="EMBL" id="KAJ8969783.1"/>
    </source>
</evidence>
<keyword evidence="1" id="KW-0175">Coiled coil</keyword>
<keyword evidence="3" id="KW-1185">Reference proteome</keyword>
<organism evidence="2 3">
    <name type="scientific">Molorchus minor</name>
    <dbReference type="NCBI Taxonomy" id="1323400"/>
    <lineage>
        <taxon>Eukaryota</taxon>
        <taxon>Metazoa</taxon>
        <taxon>Ecdysozoa</taxon>
        <taxon>Arthropoda</taxon>
        <taxon>Hexapoda</taxon>
        <taxon>Insecta</taxon>
        <taxon>Pterygota</taxon>
        <taxon>Neoptera</taxon>
        <taxon>Endopterygota</taxon>
        <taxon>Coleoptera</taxon>
        <taxon>Polyphaga</taxon>
        <taxon>Cucujiformia</taxon>
        <taxon>Chrysomeloidea</taxon>
        <taxon>Cerambycidae</taxon>
        <taxon>Lamiinae</taxon>
        <taxon>Monochamini</taxon>
        <taxon>Molorchus</taxon>
    </lineage>
</organism>
<protein>
    <recommendedName>
        <fullName evidence="4">Trichohyalin-plectin-homology domain-containing protein</fullName>
    </recommendedName>
</protein>
<dbReference type="InterPro" id="IPR039986">
    <property type="entry name" value="CFAP210"/>
</dbReference>
<accession>A0ABQ9J103</accession>
<name>A0ABQ9J103_9CUCU</name>
<sequence>MDDVIAIYQNAKHQIDCMRIEKEAEKQEAMIKRREVVAKIVAAGETAKAETEEKMLLAKIKEREEYDAKMRQERLDDRNRFLERRKEEERKEAEMQKWEMVNRYKIGEFTKQYELDKKKELWQSILRRRKELMEQMEEDERRRMEEKRIDDCLSKVSFEEDDEKFFDYADEVLQLTKKKGRPTYPIEKIILAYKKFNSLMPPLKKVHNLRRLQSRGK</sequence>
<dbReference type="PANTHER" id="PTHR28663:SF1">
    <property type="entry name" value="CILIA- AND FLAGELLA- ASSOCIATED PROTEIN 210"/>
    <property type="match status" value="1"/>
</dbReference>
<dbReference type="EMBL" id="JAPWTJ010001727">
    <property type="protein sequence ID" value="KAJ8969783.1"/>
    <property type="molecule type" value="Genomic_DNA"/>
</dbReference>
<proteinExistence type="predicted"/>
<evidence type="ECO:0000313" key="3">
    <source>
        <dbReference type="Proteomes" id="UP001162164"/>
    </source>
</evidence>
<dbReference type="PANTHER" id="PTHR28663">
    <property type="entry name" value="COILED-COIL DOMAIN-CONTAINING PROTEIN 173"/>
    <property type="match status" value="1"/>
</dbReference>
<evidence type="ECO:0008006" key="4">
    <source>
        <dbReference type="Google" id="ProtNLM"/>
    </source>
</evidence>
<evidence type="ECO:0000256" key="1">
    <source>
        <dbReference type="SAM" id="Coils"/>
    </source>
</evidence>
<reference evidence="2" key="1">
    <citation type="journal article" date="2023" name="Insect Mol. Biol.">
        <title>Genome sequencing provides insights into the evolution of gene families encoding plant cell wall-degrading enzymes in longhorned beetles.</title>
        <authorList>
            <person name="Shin N.R."/>
            <person name="Okamura Y."/>
            <person name="Kirsch R."/>
            <person name="Pauchet Y."/>
        </authorList>
    </citation>
    <scope>NUCLEOTIDE SEQUENCE</scope>
    <source>
        <strain evidence="2">MMC_N1</strain>
    </source>
</reference>
<gene>
    <name evidence="2" type="ORF">NQ317_018779</name>
</gene>